<comment type="subcellular location">
    <subcellularLocation>
        <location evidence="1">Nucleus</location>
    </subcellularLocation>
</comment>
<name>A0A1Y2CL20_9FUNG</name>
<feature type="compositionally biased region" description="Basic and acidic residues" evidence="5">
    <location>
        <begin position="852"/>
        <end position="862"/>
    </location>
</feature>
<dbReference type="Pfam" id="PF04821">
    <property type="entry name" value="TIMELESS"/>
    <property type="match status" value="1"/>
</dbReference>
<evidence type="ECO:0000313" key="8">
    <source>
        <dbReference type="Proteomes" id="UP000193642"/>
    </source>
</evidence>
<dbReference type="PANTHER" id="PTHR22940">
    <property type="entry name" value="TIMEOUT/TIMELESS-2"/>
    <property type="match status" value="1"/>
</dbReference>
<dbReference type="EMBL" id="MCGO01000013">
    <property type="protein sequence ID" value="ORY47718.1"/>
    <property type="molecule type" value="Genomic_DNA"/>
</dbReference>
<keyword evidence="8" id="KW-1185">Reference proteome</keyword>
<feature type="domain" description="Timeless N-terminal" evidence="6">
    <location>
        <begin position="46"/>
        <end position="217"/>
    </location>
</feature>
<dbReference type="GO" id="GO:0006281">
    <property type="term" value="P:DNA repair"/>
    <property type="evidence" value="ECO:0007669"/>
    <property type="project" value="TreeGrafter"/>
</dbReference>
<dbReference type="InterPro" id="IPR006906">
    <property type="entry name" value="Timeless_N"/>
</dbReference>
<protein>
    <submittedName>
        <fullName evidence="7">Timeless-domain-containing protein</fullName>
    </submittedName>
</protein>
<feature type="region of interest" description="Disordered" evidence="5">
    <location>
        <begin position="966"/>
        <end position="1009"/>
    </location>
</feature>
<proteinExistence type="predicted"/>
<evidence type="ECO:0000259" key="6">
    <source>
        <dbReference type="Pfam" id="PF04821"/>
    </source>
</evidence>
<evidence type="ECO:0000313" key="7">
    <source>
        <dbReference type="EMBL" id="ORY47718.1"/>
    </source>
</evidence>
<feature type="region of interest" description="Disordered" evidence="5">
    <location>
        <begin position="896"/>
        <end position="945"/>
    </location>
</feature>
<dbReference type="AlphaFoldDB" id="A0A1Y2CL20"/>
<feature type="compositionally biased region" description="Low complexity" evidence="5">
    <location>
        <begin position="970"/>
        <end position="987"/>
    </location>
</feature>
<comment type="caution">
    <text evidence="7">The sequence shown here is derived from an EMBL/GenBank/DDBJ whole genome shotgun (WGS) entry which is preliminary data.</text>
</comment>
<evidence type="ECO:0000256" key="2">
    <source>
        <dbReference type="ARBA" id="ARBA00022880"/>
    </source>
</evidence>
<keyword evidence="4" id="KW-0131">Cell cycle</keyword>
<reference evidence="7 8" key="1">
    <citation type="submission" date="2016-07" db="EMBL/GenBank/DDBJ databases">
        <title>Pervasive Adenine N6-methylation of Active Genes in Fungi.</title>
        <authorList>
            <consortium name="DOE Joint Genome Institute"/>
            <person name="Mondo S.J."/>
            <person name="Dannebaum R.O."/>
            <person name="Kuo R.C."/>
            <person name="Labutti K."/>
            <person name="Haridas S."/>
            <person name="Kuo A."/>
            <person name="Salamov A."/>
            <person name="Ahrendt S.R."/>
            <person name="Lipzen A."/>
            <person name="Sullivan W."/>
            <person name="Andreopoulos W.B."/>
            <person name="Clum A."/>
            <person name="Lindquist E."/>
            <person name="Daum C."/>
            <person name="Ramamoorthy G.K."/>
            <person name="Gryganskyi A."/>
            <person name="Culley D."/>
            <person name="Magnuson J.K."/>
            <person name="James T.Y."/>
            <person name="O'Malley M.A."/>
            <person name="Stajich J.E."/>
            <person name="Spatafora J.W."/>
            <person name="Visel A."/>
            <person name="Grigoriev I.V."/>
        </authorList>
    </citation>
    <scope>NUCLEOTIDE SEQUENCE [LARGE SCALE GENOMIC DNA]</scope>
    <source>
        <strain evidence="7 8">JEL800</strain>
    </source>
</reference>
<keyword evidence="2" id="KW-0236">DNA replication inhibitor</keyword>
<dbReference type="PANTHER" id="PTHR22940:SF4">
    <property type="entry name" value="PROTEIN TIMELESS HOMOLOG"/>
    <property type="match status" value="1"/>
</dbReference>
<accession>A0A1Y2CL20</accession>
<dbReference type="GO" id="GO:0003677">
    <property type="term" value="F:DNA binding"/>
    <property type="evidence" value="ECO:0007669"/>
    <property type="project" value="TreeGrafter"/>
</dbReference>
<organism evidence="7 8">
    <name type="scientific">Rhizoclosmatium globosum</name>
    <dbReference type="NCBI Taxonomy" id="329046"/>
    <lineage>
        <taxon>Eukaryota</taxon>
        <taxon>Fungi</taxon>
        <taxon>Fungi incertae sedis</taxon>
        <taxon>Chytridiomycota</taxon>
        <taxon>Chytridiomycota incertae sedis</taxon>
        <taxon>Chytridiomycetes</taxon>
        <taxon>Chytridiales</taxon>
        <taxon>Chytriomycetaceae</taxon>
        <taxon>Rhizoclosmatium</taxon>
    </lineage>
</organism>
<dbReference type="GO" id="GO:0043111">
    <property type="term" value="P:replication fork arrest"/>
    <property type="evidence" value="ECO:0007669"/>
    <property type="project" value="TreeGrafter"/>
</dbReference>
<dbReference type="Proteomes" id="UP000193642">
    <property type="component" value="Unassembled WGS sequence"/>
</dbReference>
<dbReference type="OrthoDB" id="310853at2759"/>
<feature type="compositionally biased region" description="Acidic residues" evidence="5">
    <location>
        <begin position="872"/>
        <end position="881"/>
    </location>
</feature>
<evidence type="ECO:0000256" key="4">
    <source>
        <dbReference type="ARBA" id="ARBA00023306"/>
    </source>
</evidence>
<keyword evidence="3" id="KW-0539">Nucleus</keyword>
<dbReference type="GO" id="GO:0000076">
    <property type="term" value="P:DNA replication checkpoint signaling"/>
    <property type="evidence" value="ECO:0007669"/>
    <property type="project" value="TreeGrafter"/>
</dbReference>
<evidence type="ECO:0000256" key="5">
    <source>
        <dbReference type="SAM" id="MobiDB-lite"/>
    </source>
</evidence>
<feature type="compositionally biased region" description="Low complexity" evidence="5">
    <location>
        <begin position="916"/>
        <end position="927"/>
    </location>
</feature>
<dbReference type="GO" id="GO:0031298">
    <property type="term" value="C:replication fork protection complex"/>
    <property type="evidence" value="ECO:0007669"/>
    <property type="project" value="TreeGrafter"/>
</dbReference>
<dbReference type="STRING" id="329046.A0A1Y2CL20"/>
<feature type="region of interest" description="Disordered" evidence="5">
    <location>
        <begin position="812"/>
        <end position="883"/>
    </location>
</feature>
<gene>
    <name evidence="7" type="ORF">BCR33DRAFT_714797</name>
</gene>
<feature type="compositionally biased region" description="Basic residues" evidence="5">
    <location>
        <begin position="824"/>
        <end position="839"/>
    </location>
</feature>
<dbReference type="InterPro" id="IPR044998">
    <property type="entry name" value="Timeless"/>
</dbReference>
<sequence length="1034" mass="118313">MDPTLAYHTQLEETRLARQDDDRNRVLNICSALGGFEDCLETGGKVYVPGDEASDCLRDLKKILRADNETPERDVYGVLGEWNVLGRDLLPLLLATDVEKDYKRAMLIVELVVPLTWATSLEYKHSPNQMEVLLKYKEAFLNTAVLEKIMQVLLKSLAIPHRDRREKDNAKIRLILTLFRNLLAIKDPQVSAKSSSEFNYRAALQERLIKEFSEYNMLILEIWYLVFRERTCASILEDTDVIQNDNLLKLAKQELTSKAARPMKSRHSRFGGTLSLNLGNGQQVNFFSTSTALKSVENAMDIGKTKGRAVRKGQAETITKTVIRDEQAKQVLRETADSFLENSFNSLIASVKDDIDKERQHVVDGDFVRFLVLVRFFLEYQVELLKKVVDPVEKEKFDFDTVTDFINSRSMLFVTKRMQIYLDEKKWPELQSALECLKQMLVTLNAMAASGNEEYQDASNNIQNNLYYEAFIIESIAHLCKTFKDQSFSYLKNLVETVHIFLKMLEKFSKSKAFMVVRRKKRAKAKAIAKSIGNTLTPEETSIALDPVDPEEEPPMDEATVKRKCVEHEFQFEKIEMDFAYENVRYREVEPRYLHYATTMMHRVFVKAKMEPLLFKLSTFDLFNRIVQDERLMSLKEFIRYVIKRFTAKAKEDPILLWRSDCRRIMHGADEDMNVSARKKIFDDVDGDEFGRGGDGKKNDAMQVSDGELEVQRDLTWSQKVGVVDKLALLEWVETTLTSVAPKRMFDEEQPDVEIGNFDLTEAAASNQNVSISLKRDKKLFLLLELMKVTKFIEGDADIRWLVESTRSADDIISDEPLDSNGKPLRKMIRKKPKKRAPKKKEVGDEDEEDVPKEKKKVEKEPQTFLSKQFIEDSDDDDDAAFFEAERQRRLKAAELAGVSKVTESKVKPALPSIKSNSSDSGVGASSDPDDNEENGSSPKKQLGYLNTKKRIISLTISQSEITAPKAQKKGVVGKMKAKKQIVSLSESESEEESEVQSDSESDVDGPLELKNKKDLGLKRKNIATEMEIERIWT</sequence>
<evidence type="ECO:0000256" key="1">
    <source>
        <dbReference type="ARBA" id="ARBA00004123"/>
    </source>
</evidence>
<evidence type="ECO:0000256" key="3">
    <source>
        <dbReference type="ARBA" id="ARBA00023242"/>
    </source>
</evidence>
<feature type="compositionally biased region" description="Acidic residues" evidence="5">
    <location>
        <begin position="988"/>
        <end position="1006"/>
    </location>
</feature>